<evidence type="ECO:0000313" key="5">
    <source>
        <dbReference type="EMBL" id="MUG43794.1"/>
    </source>
</evidence>
<dbReference type="Pfam" id="PF04203">
    <property type="entry name" value="Sortase"/>
    <property type="match status" value="1"/>
</dbReference>
<feature type="region of interest" description="Disordered" evidence="3">
    <location>
        <begin position="24"/>
        <end position="54"/>
    </location>
</feature>
<organism evidence="5 6">
    <name type="scientific">Paenibacillus woosongensis</name>
    <dbReference type="NCBI Taxonomy" id="307580"/>
    <lineage>
        <taxon>Bacteria</taxon>
        <taxon>Bacillati</taxon>
        <taxon>Bacillota</taxon>
        <taxon>Bacilli</taxon>
        <taxon>Bacillales</taxon>
        <taxon>Paenibacillaceae</taxon>
        <taxon>Paenibacillus</taxon>
    </lineage>
</organism>
<dbReference type="InterPro" id="IPR005754">
    <property type="entry name" value="Sortase"/>
</dbReference>
<reference evidence="5 6" key="1">
    <citation type="submission" date="2019-11" db="EMBL/GenBank/DDBJ databases">
        <title>Draft genome sequences of five Paenibacillus species of dairy origin.</title>
        <authorList>
            <person name="Olajide A.M."/>
            <person name="Chen S."/>
            <person name="Lapointe G."/>
        </authorList>
    </citation>
    <scope>NUCLEOTIDE SEQUENCE [LARGE SCALE GENOMIC DNA]</scope>
    <source>
        <strain evidence="5 6">12CR55</strain>
    </source>
</reference>
<comment type="caution">
    <text evidence="5">The sequence shown here is derived from an EMBL/GenBank/DDBJ whole genome shotgun (WGS) entry which is preliminary data.</text>
</comment>
<feature type="active site" description="Proton donor/acceptor" evidence="2">
    <location>
        <position position="125"/>
    </location>
</feature>
<name>A0A7X2YXN2_9BACL</name>
<dbReference type="EMBL" id="WNZW01000001">
    <property type="protein sequence ID" value="MUG43794.1"/>
    <property type="molecule type" value="Genomic_DNA"/>
</dbReference>
<dbReference type="InterPro" id="IPR042001">
    <property type="entry name" value="Sortase_F"/>
</dbReference>
<gene>
    <name evidence="5" type="ORF">GNP95_02070</name>
</gene>
<evidence type="ECO:0000256" key="3">
    <source>
        <dbReference type="SAM" id="MobiDB-lite"/>
    </source>
</evidence>
<feature type="active site" description="Acyl-thioester intermediate" evidence="2">
    <location>
        <position position="191"/>
    </location>
</feature>
<dbReference type="GO" id="GO:0016787">
    <property type="term" value="F:hydrolase activity"/>
    <property type="evidence" value="ECO:0007669"/>
    <property type="project" value="UniProtKB-KW"/>
</dbReference>
<dbReference type="PROSITE" id="PS51257">
    <property type="entry name" value="PROKAR_LIPOPROTEIN"/>
    <property type="match status" value="1"/>
</dbReference>
<dbReference type="RefSeq" id="WP_155609250.1">
    <property type="nucleotide sequence ID" value="NZ_WNZW01000001.1"/>
</dbReference>
<dbReference type="SUPFAM" id="SSF63817">
    <property type="entry name" value="Sortase"/>
    <property type="match status" value="1"/>
</dbReference>
<evidence type="ECO:0000256" key="1">
    <source>
        <dbReference type="ARBA" id="ARBA00022801"/>
    </source>
</evidence>
<protein>
    <submittedName>
        <fullName evidence="5">Sortase</fullName>
    </submittedName>
</protein>
<feature type="signal peptide" evidence="4">
    <location>
        <begin position="1"/>
        <end position="20"/>
    </location>
</feature>
<evidence type="ECO:0000256" key="2">
    <source>
        <dbReference type="PIRSR" id="PIRSR605754-1"/>
    </source>
</evidence>
<evidence type="ECO:0000313" key="6">
    <source>
        <dbReference type="Proteomes" id="UP000447876"/>
    </source>
</evidence>
<feature type="chain" id="PRO_5038875780" evidence="4">
    <location>
        <begin position="21"/>
        <end position="220"/>
    </location>
</feature>
<proteinExistence type="predicted"/>
<evidence type="ECO:0000256" key="4">
    <source>
        <dbReference type="SAM" id="SignalP"/>
    </source>
</evidence>
<dbReference type="InterPro" id="IPR023365">
    <property type="entry name" value="Sortase_dom-sf"/>
</dbReference>
<dbReference type="Proteomes" id="UP000447876">
    <property type="component" value="Unassembled WGS sequence"/>
</dbReference>
<dbReference type="AlphaFoldDB" id="A0A7X2YXN2"/>
<dbReference type="Gene3D" id="2.40.260.10">
    <property type="entry name" value="Sortase"/>
    <property type="match status" value="1"/>
</dbReference>
<accession>A0A7X2YXN2</accession>
<dbReference type="OrthoDB" id="525039at2"/>
<sequence length="220" mass="24206">MMKRLVILFTIVLAVSCAGCGPAKEAKENVKPQPQPHSQFLPSPPSPPMVNDTEMQPAENIRRPLPKPFMPTELIIPAIKVKASVEPVGVLEDGQMDVPKHTDIVGVLHPGVLAGEPGNMVMDGHVDSYTGPAIFFNLKKLQPGDSIIVRDHAKQKLTYIVEAVESYPTSEAPVERVFGDTAEHRLNLVTCSGKYSRKKKEHEQRLIVFAKLDGDDELDQ</sequence>
<keyword evidence="1" id="KW-0378">Hydrolase</keyword>
<dbReference type="CDD" id="cd05829">
    <property type="entry name" value="Sortase_F"/>
    <property type="match status" value="1"/>
</dbReference>
<keyword evidence="4" id="KW-0732">Signal</keyword>